<dbReference type="PANTHER" id="PTHR48099:SF5">
    <property type="entry name" value="C-1-TETRAHYDROFOLATE SYNTHASE, CYTOPLASMIC"/>
    <property type="match status" value="1"/>
</dbReference>
<organism evidence="4 5">
    <name type="scientific">Longimycelium tulufanense</name>
    <dbReference type="NCBI Taxonomy" id="907463"/>
    <lineage>
        <taxon>Bacteria</taxon>
        <taxon>Bacillati</taxon>
        <taxon>Actinomycetota</taxon>
        <taxon>Actinomycetes</taxon>
        <taxon>Pseudonocardiales</taxon>
        <taxon>Pseudonocardiaceae</taxon>
        <taxon>Longimycelium</taxon>
    </lineage>
</organism>
<dbReference type="EMBL" id="BMMK01000037">
    <property type="protein sequence ID" value="GGM76594.1"/>
    <property type="molecule type" value="Genomic_DNA"/>
</dbReference>
<gene>
    <name evidence="4" type="ORF">GCM10012275_54160</name>
</gene>
<accession>A0A8J3CHM4</accession>
<dbReference type="PRINTS" id="PR00085">
    <property type="entry name" value="THFDHDRGNASE"/>
</dbReference>
<dbReference type="AlphaFoldDB" id="A0A8J3CHM4"/>
<keyword evidence="2" id="KW-0028">Amino-acid biosynthesis</keyword>
<dbReference type="EC" id="3.5.4.9" evidence="1"/>
<dbReference type="Proteomes" id="UP000637578">
    <property type="component" value="Unassembled WGS sequence"/>
</dbReference>
<dbReference type="InterPro" id="IPR036291">
    <property type="entry name" value="NAD(P)-bd_dom_sf"/>
</dbReference>
<dbReference type="InterPro" id="IPR020631">
    <property type="entry name" value="THF_DH/CycHdrlase_NAD-bd_dom"/>
</dbReference>
<dbReference type="GO" id="GO:0035999">
    <property type="term" value="P:tetrahydrofolate interconversion"/>
    <property type="evidence" value="ECO:0007669"/>
    <property type="project" value="TreeGrafter"/>
</dbReference>
<dbReference type="GO" id="GO:0004477">
    <property type="term" value="F:methenyltetrahydrofolate cyclohydrolase activity"/>
    <property type="evidence" value="ECO:0007669"/>
    <property type="project" value="UniProtKB-EC"/>
</dbReference>
<feature type="domain" description="Tetrahydrofolate dehydrogenase/cyclohydrolase NAD(P)-binding" evidence="3">
    <location>
        <begin position="2"/>
        <end position="94"/>
    </location>
</feature>
<dbReference type="Gene3D" id="3.40.50.720">
    <property type="entry name" value="NAD(P)-binding Rossmann-like Domain"/>
    <property type="match status" value="1"/>
</dbReference>
<dbReference type="Gene3D" id="3.40.50.10860">
    <property type="entry name" value="Leucine Dehydrogenase, chain A, domain 1"/>
    <property type="match status" value="1"/>
</dbReference>
<name>A0A8J3CHM4_9PSEU</name>
<dbReference type="InterPro" id="IPR000672">
    <property type="entry name" value="THF_DH/CycHdrlase"/>
</dbReference>
<evidence type="ECO:0000256" key="1">
    <source>
        <dbReference type="ARBA" id="ARBA00012776"/>
    </source>
</evidence>
<dbReference type="GO" id="GO:0004488">
    <property type="term" value="F:methylenetetrahydrofolate dehydrogenase (NADP+) activity"/>
    <property type="evidence" value="ECO:0007669"/>
    <property type="project" value="InterPro"/>
</dbReference>
<dbReference type="Pfam" id="PF02882">
    <property type="entry name" value="THF_DHG_CYH_C"/>
    <property type="match status" value="1"/>
</dbReference>
<reference evidence="4" key="2">
    <citation type="submission" date="2020-09" db="EMBL/GenBank/DDBJ databases">
        <authorList>
            <person name="Sun Q."/>
            <person name="Zhou Y."/>
        </authorList>
    </citation>
    <scope>NUCLEOTIDE SEQUENCE</scope>
    <source>
        <strain evidence="4">CGMCC 4.5737</strain>
    </source>
</reference>
<protein>
    <recommendedName>
        <fullName evidence="1">methenyltetrahydrofolate cyclohydrolase</fullName>
        <ecNumber evidence="1">3.5.4.9</ecNumber>
    </recommendedName>
</protein>
<dbReference type="PANTHER" id="PTHR48099">
    <property type="entry name" value="C-1-TETRAHYDROFOLATE SYNTHASE, CYTOPLASMIC-RELATED"/>
    <property type="match status" value="1"/>
</dbReference>
<proteinExistence type="predicted"/>
<dbReference type="SUPFAM" id="SSF51735">
    <property type="entry name" value="NAD(P)-binding Rossmann-fold domains"/>
    <property type="match status" value="1"/>
</dbReference>
<evidence type="ECO:0000256" key="2">
    <source>
        <dbReference type="ARBA" id="ARBA00022605"/>
    </source>
</evidence>
<dbReference type="GO" id="GO:0005829">
    <property type="term" value="C:cytosol"/>
    <property type="evidence" value="ECO:0007669"/>
    <property type="project" value="TreeGrafter"/>
</dbReference>
<reference evidence="4" key="1">
    <citation type="journal article" date="2014" name="Int. J. Syst. Evol. Microbiol.">
        <title>Complete genome sequence of Corynebacterium casei LMG S-19264T (=DSM 44701T), isolated from a smear-ripened cheese.</title>
        <authorList>
            <consortium name="US DOE Joint Genome Institute (JGI-PGF)"/>
            <person name="Walter F."/>
            <person name="Albersmeier A."/>
            <person name="Kalinowski J."/>
            <person name="Ruckert C."/>
        </authorList>
    </citation>
    <scope>NUCLEOTIDE SEQUENCE</scope>
    <source>
        <strain evidence="4">CGMCC 4.5737</strain>
    </source>
</reference>
<evidence type="ECO:0000313" key="5">
    <source>
        <dbReference type="Proteomes" id="UP000637578"/>
    </source>
</evidence>
<keyword evidence="5" id="KW-1185">Reference proteome</keyword>
<evidence type="ECO:0000259" key="3">
    <source>
        <dbReference type="Pfam" id="PF02882"/>
    </source>
</evidence>
<evidence type="ECO:0000313" key="4">
    <source>
        <dbReference type="EMBL" id="GGM76594.1"/>
    </source>
</evidence>
<dbReference type="GO" id="GO:0008652">
    <property type="term" value="P:amino acid biosynthetic process"/>
    <property type="evidence" value="ECO:0007669"/>
    <property type="project" value="UniProtKB-KW"/>
</dbReference>
<comment type="caution">
    <text evidence="4">The sequence shown here is derived from an EMBL/GenBank/DDBJ whole genome shotgun (WGS) entry which is preliminary data.</text>
</comment>
<sequence>MTICYSHTVDLVSLAVQGDVLVTAVGASRVITAEYVVPAAIVIDVGTSPTDDGGLVGDVDVTTVSERAAAVAPVPRGVGPVTTVLLLRHTVQAAGVGG</sequence>